<gene>
    <name evidence="1" type="ORF">DHETER_LOCUS5773</name>
</gene>
<accession>A0ACA9M1V0</accession>
<reference evidence="1" key="1">
    <citation type="submission" date="2021-06" db="EMBL/GenBank/DDBJ databases">
        <authorList>
            <person name="Kallberg Y."/>
            <person name="Tangrot J."/>
            <person name="Rosling A."/>
        </authorList>
    </citation>
    <scope>NUCLEOTIDE SEQUENCE</scope>
    <source>
        <strain evidence="1">IL203A</strain>
    </source>
</reference>
<dbReference type="Proteomes" id="UP000789702">
    <property type="component" value="Unassembled WGS sequence"/>
</dbReference>
<protein>
    <submittedName>
        <fullName evidence="1">6949_t:CDS:1</fullName>
    </submittedName>
</protein>
<sequence>MEESKLSQFSESPSIYSSIKIILKSSNVNLLLNIVPFGIVSKFAIWSDTSIFFLNFLAIIPLTWLLYYVTREISLSVASPVEWWLCNVFGNFGNLAEFITYTLMLYDGLVSVVQAGKTYMSFLILMVFVITIPTAYSSTIVDSDHQTELDTNLGLAESWNISTKFVGLILIPNFGNASDYLNSITHTRENAKLDL</sequence>
<feature type="non-terminal residue" evidence="1">
    <location>
        <position position="195"/>
    </location>
</feature>
<evidence type="ECO:0000313" key="1">
    <source>
        <dbReference type="EMBL" id="CAG8564101.1"/>
    </source>
</evidence>
<keyword evidence="2" id="KW-1185">Reference proteome</keyword>
<organism evidence="1 2">
    <name type="scientific">Dentiscutata heterogama</name>
    <dbReference type="NCBI Taxonomy" id="1316150"/>
    <lineage>
        <taxon>Eukaryota</taxon>
        <taxon>Fungi</taxon>
        <taxon>Fungi incertae sedis</taxon>
        <taxon>Mucoromycota</taxon>
        <taxon>Glomeromycotina</taxon>
        <taxon>Glomeromycetes</taxon>
        <taxon>Diversisporales</taxon>
        <taxon>Gigasporaceae</taxon>
        <taxon>Dentiscutata</taxon>
    </lineage>
</organism>
<dbReference type="EMBL" id="CAJVPU010006724">
    <property type="protein sequence ID" value="CAG8564101.1"/>
    <property type="molecule type" value="Genomic_DNA"/>
</dbReference>
<evidence type="ECO:0000313" key="2">
    <source>
        <dbReference type="Proteomes" id="UP000789702"/>
    </source>
</evidence>
<name>A0ACA9M1V0_9GLOM</name>
<proteinExistence type="predicted"/>
<comment type="caution">
    <text evidence="1">The sequence shown here is derived from an EMBL/GenBank/DDBJ whole genome shotgun (WGS) entry which is preliminary data.</text>
</comment>